<dbReference type="Pfam" id="PF10396">
    <property type="entry name" value="TrmE_N"/>
    <property type="match status" value="1"/>
</dbReference>
<dbReference type="InterPro" id="IPR005225">
    <property type="entry name" value="Small_GTP-bd"/>
</dbReference>
<evidence type="ECO:0000256" key="1">
    <source>
        <dbReference type="ARBA" id="ARBA00022741"/>
    </source>
</evidence>
<dbReference type="InterPro" id="IPR014767">
    <property type="entry name" value="DAD_dom"/>
</dbReference>
<dbReference type="InterPro" id="IPR031168">
    <property type="entry name" value="G_TrmE"/>
</dbReference>
<dbReference type="GO" id="GO:0005525">
    <property type="term" value="F:GTP binding"/>
    <property type="evidence" value="ECO:0007669"/>
    <property type="project" value="UniProtKB-KW"/>
</dbReference>
<dbReference type="Gene3D" id="3.40.50.300">
    <property type="entry name" value="P-loop containing nucleotide triphosphate hydrolases"/>
    <property type="match status" value="1"/>
</dbReference>
<feature type="region of interest" description="Disordered" evidence="5">
    <location>
        <begin position="1"/>
        <end position="44"/>
    </location>
</feature>
<dbReference type="GO" id="GO:0005856">
    <property type="term" value="C:cytoskeleton"/>
    <property type="evidence" value="ECO:0007669"/>
    <property type="project" value="UniProtKB-ARBA"/>
</dbReference>
<dbReference type="SMART" id="SM00498">
    <property type="entry name" value="FH2"/>
    <property type="match status" value="1"/>
</dbReference>
<evidence type="ECO:0000313" key="9">
    <source>
        <dbReference type="Proteomes" id="UP000641853"/>
    </source>
</evidence>
<feature type="compositionally biased region" description="Pro residues" evidence="5">
    <location>
        <begin position="1"/>
        <end position="22"/>
    </location>
</feature>
<feature type="compositionally biased region" description="Basic residues" evidence="5">
    <location>
        <begin position="510"/>
        <end position="522"/>
    </location>
</feature>
<feature type="compositionally biased region" description="Polar residues" evidence="5">
    <location>
        <begin position="672"/>
        <end position="700"/>
    </location>
</feature>
<dbReference type="GO" id="GO:0003924">
    <property type="term" value="F:GTPase activity"/>
    <property type="evidence" value="ECO:0007669"/>
    <property type="project" value="InterPro"/>
</dbReference>
<proteinExistence type="inferred from homology"/>
<feature type="compositionally biased region" description="Polar residues" evidence="5">
    <location>
        <begin position="541"/>
        <end position="565"/>
    </location>
</feature>
<dbReference type="CDD" id="cd14858">
    <property type="entry name" value="TrmE_N"/>
    <property type="match status" value="1"/>
</dbReference>
<dbReference type="InterPro" id="IPR027266">
    <property type="entry name" value="TrmE/GcvT-like"/>
</dbReference>
<sequence length="1293" mass="142557">MPPPPPPPPGGFGAPPPPPPPGVGGGWRANYMASQSAPSHPTAVLSSIRPKKKLKALHWDKVDTPQVTVWAIRDPTPQAKEEKYSELAKKGVLDEVERLFMAKETKIFGAGSGAKQRKDKKQIISNDLSKTFQIALAKFSQYPVDDVVRMIIHCDPEILDNMVVMDFLQREEMCTIPENVSKLMAPYSKDWTGPDAASSEREQDPTELTREDQIYLYTAFELNHYWKARMRALALTRSFEPDYEHLSTKTREVVRVSETLRDSVSLMNVLGLILDIGNFMNDANKQAQGFKLSSLARLGMVKDDKNETTFADLVERIVRNQYPEWEGFVDEIGGVIGVQKINVDQLRADAKKYIDNIKNVQASLDAGNLSDPKKFHPQDRVSQVVQRSMKDARRKAEQMQLYLEEMVKTYDDIMVFYGEDNTDEGARRDFFAKLASFLLEWKKSKEKNVALEEARKRTEASLARKRVNAGLANSSGAGDAPVSPATSGAMDSLLEKLRAAAPQARDQRDRRRRARLKERHQVRVASGQKIPDLTASELANGETQSDSNSATLVGSNNDASTTETGLLSPPGQETDVDTHANELQVSESEDVADRAASMLQGLRDNMDNNGERARRRRESAEEERRKRRLRRRNGGNASKDSADGSSLSIVPEPATPPPSTEASALSEPGMISPSNEENGASQPPQTPSIVVSANADQHQGSPGDEDPLDGSPQHQPTEHAPLPRARLAAVRTLYDPTQEPSANTVLDAGALVLYFPGPKTVTGEDVLELHLHGGPAIVKSVLAAIARTNRPESLVRYAEPGEFTRRAFMNNRLDLPQIEALGDTLTADTEQQRRLAVRGASDALSKRYELWRQQLLYARGELEALIDFSEDQYFDESPEEFVRSVAEQVRALQTQLKLHIENASKGELLRNGIKIALLGAPNAGKSSLLNRIVGKEAAIVSTEEGTTRDIVDVGVDLGGWYCKLGDMAGIRSEKTASTGQGTLVIGAVEKEGIRRARARALESDVVVLVVSLEEGTNGSPYRLSVDQEVIDAVNDCVHAGKCIVVAINKCDRLPAADRFGQSLHELRTKIRTLFPAVPEKRIFEISCHEASEGTLPEQSDPGNMQGFLRGLISTFEEIASPAGMDRDENGQYDISYWEDSLGVTHRQSSNLQRCMQHLDDFLNQTTQTQTPQTPGYIHDRNIETEIDVVMAAEHLRFAADTLAKITGKGESGDVEDVLGVVFEKWVSLCDYDDNVALRLTLGRVLGSVLVNEIAYIFVDLTIFCIYMVASLPPKLANPRPAAHIPGTAVRTNS</sequence>
<dbReference type="GO" id="GO:0006400">
    <property type="term" value="P:tRNA modification"/>
    <property type="evidence" value="ECO:0007669"/>
    <property type="project" value="InterPro"/>
</dbReference>
<evidence type="ECO:0008006" key="10">
    <source>
        <dbReference type="Google" id="ProtNLM"/>
    </source>
</evidence>
<dbReference type="InterPro" id="IPR025867">
    <property type="entry name" value="MnmE_helical"/>
</dbReference>
<dbReference type="PROSITE" id="PS51444">
    <property type="entry name" value="FH2"/>
    <property type="match status" value="1"/>
</dbReference>
<dbReference type="GO" id="GO:0032153">
    <property type="term" value="C:cell division site"/>
    <property type="evidence" value="ECO:0007669"/>
    <property type="project" value="UniProtKB-ARBA"/>
</dbReference>
<evidence type="ECO:0000259" key="7">
    <source>
        <dbReference type="PROSITE" id="PS51444"/>
    </source>
</evidence>
<dbReference type="PROSITE" id="PS51231">
    <property type="entry name" value="DAD"/>
    <property type="match status" value="1"/>
</dbReference>
<name>A0A8H6R3G7_9EURO</name>
<dbReference type="SUPFAM" id="SSF52540">
    <property type="entry name" value="P-loop containing nucleoside triphosphate hydrolases"/>
    <property type="match status" value="1"/>
</dbReference>
<keyword evidence="9" id="KW-1185">Reference proteome</keyword>
<evidence type="ECO:0000256" key="5">
    <source>
        <dbReference type="SAM" id="MobiDB-lite"/>
    </source>
</evidence>
<dbReference type="EMBL" id="JACBAG010001761">
    <property type="protein sequence ID" value="KAF7182796.1"/>
    <property type="molecule type" value="Genomic_DNA"/>
</dbReference>
<dbReference type="InterPro" id="IPR027368">
    <property type="entry name" value="MnmE_dom2"/>
</dbReference>
<keyword evidence="3" id="KW-0342">GTP-binding</keyword>
<evidence type="ECO:0000256" key="4">
    <source>
        <dbReference type="ARBA" id="ARBA00037935"/>
    </source>
</evidence>
<dbReference type="GO" id="GO:0000131">
    <property type="term" value="C:incipient cellular bud site"/>
    <property type="evidence" value="ECO:0007669"/>
    <property type="project" value="UniProtKB-ARBA"/>
</dbReference>
<dbReference type="InterPro" id="IPR027417">
    <property type="entry name" value="P-loop_NTPase"/>
</dbReference>
<dbReference type="Pfam" id="PF12631">
    <property type="entry name" value="MnmE_helical"/>
    <property type="match status" value="1"/>
</dbReference>
<reference evidence="8" key="1">
    <citation type="submission" date="2020-06" db="EMBL/GenBank/DDBJ databases">
        <title>Draft genome sequences of strains closely related to Aspergillus parafelis and Aspergillus hiratsukae.</title>
        <authorList>
            <person name="Dos Santos R.A.C."/>
            <person name="Rivero-Menendez O."/>
            <person name="Steenwyk J.L."/>
            <person name="Mead M.E."/>
            <person name="Goldman G.H."/>
            <person name="Alastruey-Izquierdo A."/>
            <person name="Rokas A."/>
        </authorList>
    </citation>
    <scope>NUCLEOTIDE SEQUENCE</scope>
    <source>
        <strain evidence="8">CNM-CM7691</strain>
    </source>
</reference>
<dbReference type="InterPro" id="IPR051661">
    <property type="entry name" value="Actin_filament_regulator"/>
</dbReference>
<dbReference type="Gene3D" id="3.30.1360.120">
    <property type="entry name" value="Probable tRNA modification gtpase trme, domain 1"/>
    <property type="match status" value="1"/>
</dbReference>
<dbReference type="GO" id="GO:0032991">
    <property type="term" value="C:protein-containing complex"/>
    <property type="evidence" value="ECO:0007669"/>
    <property type="project" value="UniProtKB-ARBA"/>
</dbReference>
<dbReference type="GO" id="GO:0033554">
    <property type="term" value="P:cellular response to stress"/>
    <property type="evidence" value="ECO:0007669"/>
    <property type="project" value="UniProtKB-ARBA"/>
</dbReference>
<dbReference type="Gene3D" id="1.20.58.2220">
    <property type="entry name" value="Formin, FH2 domain"/>
    <property type="match status" value="1"/>
</dbReference>
<dbReference type="FunFam" id="6.10.30.50:FF:000001">
    <property type="entry name" value="Cytokinesis sepA protein"/>
    <property type="match status" value="1"/>
</dbReference>
<dbReference type="HAMAP" id="MF_00379">
    <property type="entry name" value="GTPase_MnmE"/>
    <property type="match status" value="1"/>
</dbReference>
<dbReference type="GO" id="GO:0005938">
    <property type="term" value="C:cell cortex"/>
    <property type="evidence" value="ECO:0007669"/>
    <property type="project" value="UniProtKB-ARBA"/>
</dbReference>
<accession>A0A8H6R3G7</accession>
<dbReference type="InterPro" id="IPR042201">
    <property type="entry name" value="FH2_Formin_sf"/>
</dbReference>
<gene>
    <name evidence="8" type="ORF">CNMCM7691_002457</name>
</gene>
<keyword evidence="2" id="KW-0175">Coiled coil</keyword>
<comment type="similarity">
    <text evidence="4">Belongs to the formin homology family. BNI1 subfamily.</text>
</comment>
<evidence type="ECO:0000259" key="6">
    <source>
        <dbReference type="PROSITE" id="PS51231"/>
    </source>
</evidence>
<evidence type="ECO:0000256" key="3">
    <source>
        <dbReference type="ARBA" id="ARBA00023134"/>
    </source>
</evidence>
<dbReference type="CDD" id="cd04164">
    <property type="entry name" value="trmE"/>
    <property type="match status" value="1"/>
</dbReference>
<feature type="domain" description="DAD" evidence="6">
    <location>
        <begin position="483"/>
        <end position="515"/>
    </location>
</feature>
<dbReference type="NCBIfam" id="TIGR00231">
    <property type="entry name" value="small_GTP"/>
    <property type="match status" value="1"/>
</dbReference>
<feature type="region of interest" description="Disordered" evidence="5">
    <location>
        <begin position="498"/>
        <end position="576"/>
    </location>
</feature>
<comment type="caution">
    <text evidence="8">The sequence shown here is derived from an EMBL/GenBank/DDBJ whole genome shotgun (WGS) entry which is preliminary data.</text>
</comment>
<dbReference type="Gene3D" id="6.10.30.50">
    <property type="match status" value="1"/>
</dbReference>
<dbReference type="FunFam" id="1.20.58.2220:FF:000006">
    <property type="entry name" value="Cytokinesis protein sepA"/>
    <property type="match status" value="1"/>
</dbReference>
<dbReference type="Proteomes" id="UP000641853">
    <property type="component" value="Unassembled WGS sequence"/>
</dbReference>
<dbReference type="GO" id="GO:0043332">
    <property type="term" value="C:mating projection tip"/>
    <property type="evidence" value="ECO:0007669"/>
    <property type="project" value="TreeGrafter"/>
</dbReference>
<feature type="region of interest" description="Disordered" evidence="5">
    <location>
        <begin position="599"/>
        <end position="722"/>
    </location>
</feature>
<feature type="compositionally biased region" description="Basic and acidic residues" evidence="5">
    <location>
        <begin position="604"/>
        <end position="624"/>
    </location>
</feature>
<dbReference type="InterPro" id="IPR004520">
    <property type="entry name" value="GTPase_MnmE"/>
</dbReference>
<dbReference type="SUPFAM" id="SSF101447">
    <property type="entry name" value="Formin homology 2 domain (FH2 domain)"/>
    <property type="match status" value="1"/>
</dbReference>
<dbReference type="Gene3D" id="1.20.120.430">
    <property type="entry name" value="tRNA modification GTPase MnmE domain 2"/>
    <property type="match status" value="1"/>
</dbReference>
<dbReference type="InterPro" id="IPR018948">
    <property type="entry name" value="GTP-bd_TrmE_N"/>
</dbReference>
<dbReference type="PANTHER" id="PTHR47102">
    <property type="entry name" value="PROTEIN BNI1"/>
    <property type="match status" value="1"/>
</dbReference>
<dbReference type="GO" id="GO:1903475">
    <property type="term" value="P:mitotic actomyosin contractile ring assembly"/>
    <property type="evidence" value="ECO:0007669"/>
    <property type="project" value="TreeGrafter"/>
</dbReference>
<feature type="compositionally biased region" description="Polar residues" evidence="5">
    <location>
        <begin position="635"/>
        <end position="648"/>
    </location>
</feature>
<dbReference type="GO" id="GO:0051017">
    <property type="term" value="P:actin filament bundle assembly"/>
    <property type="evidence" value="ECO:0007669"/>
    <property type="project" value="TreeGrafter"/>
</dbReference>
<feature type="domain" description="FH2" evidence="7">
    <location>
        <begin position="44"/>
        <end position="467"/>
    </location>
</feature>
<dbReference type="FunFam" id="3.40.50.300:FF:001916">
    <property type="entry name" value="Mitochondrial GTPase (Mss1), putative"/>
    <property type="match status" value="1"/>
</dbReference>
<evidence type="ECO:0000256" key="2">
    <source>
        <dbReference type="ARBA" id="ARBA00023054"/>
    </source>
</evidence>
<dbReference type="GO" id="GO:0051016">
    <property type="term" value="P:barbed-end actin filament capping"/>
    <property type="evidence" value="ECO:0007669"/>
    <property type="project" value="TreeGrafter"/>
</dbReference>
<protein>
    <recommendedName>
        <fullName evidence="10">Transferase caf17, mitochondrial</fullName>
    </recommendedName>
</protein>
<dbReference type="GO" id="GO:0030010">
    <property type="term" value="P:establishment of cell polarity"/>
    <property type="evidence" value="ECO:0007669"/>
    <property type="project" value="UniProtKB-ARBA"/>
</dbReference>
<evidence type="ECO:0000313" key="8">
    <source>
        <dbReference type="EMBL" id="KAF7182796.1"/>
    </source>
</evidence>
<dbReference type="Pfam" id="PF02181">
    <property type="entry name" value="FH2"/>
    <property type="match status" value="1"/>
</dbReference>
<dbReference type="GO" id="GO:0005934">
    <property type="term" value="C:cellular bud tip"/>
    <property type="evidence" value="ECO:0007669"/>
    <property type="project" value="UniProtKB-ARBA"/>
</dbReference>
<keyword evidence="1" id="KW-0547">Nucleotide-binding</keyword>
<dbReference type="PANTHER" id="PTHR47102:SF2">
    <property type="entry name" value="PROTEIN BNI1"/>
    <property type="match status" value="1"/>
</dbReference>
<dbReference type="InterPro" id="IPR015425">
    <property type="entry name" value="FH2_Formin"/>
</dbReference>
<organism evidence="8 9">
    <name type="scientific">Aspergillus felis</name>
    <dbReference type="NCBI Taxonomy" id="1287682"/>
    <lineage>
        <taxon>Eukaryota</taxon>
        <taxon>Fungi</taxon>
        <taxon>Dikarya</taxon>
        <taxon>Ascomycota</taxon>
        <taxon>Pezizomycotina</taxon>
        <taxon>Eurotiomycetes</taxon>
        <taxon>Eurotiomycetidae</taxon>
        <taxon>Eurotiales</taxon>
        <taxon>Aspergillaceae</taxon>
        <taxon>Aspergillus</taxon>
        <taxon>Aspergillus subgen. Fumigati</taxon>
    </lineage>
</organism>